<dbReference type="Pfam" id="PF01593">
    <property type="entry name" value="Amino_oxidase"/>
    <property type="match status" value="1"/>
</dbReference>
<feature type="chain" id="PRO_5042039640" description="Amine oxidase" evidence="7">
    <location>
        <begin position="17"/>
        <end position="474"/>
    </location>
</feature>
<dbReference type="InterPro" id="IPR001613">
    <property type="entry name" value="Flavin_amine_oxidase"/>
</dbReference>
<keyword evidence="6" id="KW-0274">FAD</keyword>
<proteinExistence type="inferred from homology"/>
<comment type="similarity">
    <text evidence="2 6">Belongs to the flavin monoamine oxidase family.</text>
</comment>
<organism evidence="9 10">
    <name type="scientific">Malassezia cuniculi</name>
    <dbReference type="NCBI Taxonomy" id="948313"/>
    <lineage>
        <taxon>Eukaryota</taxon>
        <taxon>Fungi</taxon>
        <taxon>Dikarya</taxon>
        <taxon>Basidiomycota</taxon>
        <taxon>Ustilaginomycotina</taxon>
        <taxon>Malasseziomycetes</taxon>
        <taxon>Malasseziales</taxon>
        <taxon>Malasseziaceae</taxon>
        <taxon>Malassezia</taxon>
    </lineage>
</organism>
<protein>
    <recommendedName>
        <fullName evidence="6">Amine oxidase</fullName>
        <ecNumber evidence="6">1.4.3.-</ecNumber>
    </recommendedName>
</protein>
<reference evidence="9" key="1">
    <citation type="submission" date="2023-03" db="EMBL/GenBank/DDBJ databases">
        <title>Mating type loci evolution in Malassezia.</title>
        <authorList>
            <person name="Coelho M.A."/>
        </authorList>
    </citation>
    <scope>NUCLEOTIDE SEQUENCE</scope>
    <source>
        <strain evidence="9">CBS 11721</strain>
    </source>
</reference>
<evidence type="ECO:0000256" key="7">
    <source>
        <dbReference type="SAM" id="SignalP"/>
    </source>
</evidence>
<dbReference type="InterPro" id="IPR050703">
    <property type="entry name" value="Flavin_MAO"/>
</dbReference>
<evidence type="ECO:0000256" key="2">
    <source>
        <dbReference type="ARBA" id="ARBA00005995"/>
    </source>
</evidence>
<gene>
    <name evidence="9" type="ORF">MCUN1_001923</name>
</gene>
<evidence type="ECO:0000313" key="9">
    <source>
        <dbReference type="EMBL" id="WFD35074.1"/>
    </source>
</evidence>
<dbReference type="Proteomes" id="UP001219933">
    <property type="component" value="Chromosome 3"/>
</dbReference>
<evidence type="ECO:0000313" key="10">
    <source>
        <dbReference type="Proteomes" id="UP001219933"/>
    </source>
</evidence>
<dbReference type="PANTHER" id="PTHR43563">
    <property type="entry name" value="AMINE OXIDASE"/>
    <property type="match status" value="1"/>
</dbReference>
<dbReference type="SUPFAM" id="SSF51905">
    <property type="entry name" value="FAD/NAD(P)-binding domain"/>
    <property type="match status" value="1"/>
</dbReference>
<dbReference type="Gene3D" id="1.10.405.10">
    <property type="entry name" value="Guanine Nucleotide Dissociation Inhibitor, domain 1"/>
    <property type="match status" value="1"/>
</dbReference>
<keyword evidence="3 6" id="KW-0560">Oxidoreductase</keyword>
<keyword evidence="6" id="KW-0285">Flavoprotein</keyword>
<sequence>MRVGLLAAVFAVPALAQVYDAIVIGGGISGLSAARQLADDGKTFVVLEARNRTGGRIYNKPVGRGLGETEVGAEFIGKTQDKVIALSKELGLELFDEYNEGKNIFYDGERHEFSSQTFFGSVVPPVDLLDLAGLAWIQYSLDNDASSITPGRPWEHEKAAEWDAMTFDDWLRKQNPSDVNYKVIETSMLEIFSAQMNELSYLYVVSYIASAGNESNKGTFERLTTVPDGGQQWRVVGGTQLLTTGLAKKIGEDKIKLDSPVASVTKSGAKYEVTTKDNTTYEGKHVIVAMSPPMADKIKFTPALSAERQALQKGMPMGHIGKGIPVYKEPFWRKQGLSGQVVSTSGRTRAVFDVSDYDGKFGALLGFVQANDMRALDKVSEDEMKKQLMVDFVNYYGEEAKNTITWVIQRWDLEEYSGGGPTAIAPPNVLSKYGKALTAAEGNIHFAGTEAADYWQGYMEGGIRAGERAAKEVN</sequence>
<feature type="binding site" evidence="5">
    <location>
        <position position="450"/>
    </location>
    <ligand>
        <name>FAD</name>
        <dbReference type="ChEBI" id="CHEBI:57692"/>
    </ligand>
</feature>
<feature type="binding site" evidence="5">
    <location>
        <position position="367"/>
    </location>
    <ligand>
        <name>substrate</name>
    </ligand>
</feature>
<feature type="signal peptide" evidence="7">
    <location>
        <begin position="1"/>
        <end position="16"/>
    </location>
</feature>
<name>A0AAF0EV40_9BASI</name>
<accession>A0AAF0EV40</accession>
<comment type="cofactor">
    <cofactor evidence="1 6">
        <name>FAD</name>
        <dbReference type="ChEBI" id="CHEBI:57692"/>
    </cofactor>
</comment>
<dbReference type="PANTHER" id="PTHR43563:SF14">
    <property type="entry name" value="AMINE OXIDASE"/>
    <property type="match status" value="1"/>
</dbReference>
<dbReference type="GO" id="GO:0097621">
    <property type="term" value="F:monoamine oxidase activity"/>
    <property type="evidence" value="ECO:0007669"/>
    <property type="project" value="UniProtKB-EC"/>
</dbReference>
<dbReference type="EC" id="1.4.3.-" evidence="6"/>
<feature type="binding site" evidence="5">
    <location>
        <position position="29"/>
    </location>
    <ligand>
        <name>FAD</name>
        <dbReference type="ChEBI" id="CHEBI:57692"/>
    </ligand>
</feature>
<evidence type="ECO:0000256" key="6">
    <source>
        <dbReference type="RuleBase" id="RU362067"/>
    </source>
</evidence>
<dbReference type="SUPFAM" id="SSF54373">
    <property type="entry name" value="FAD-linked reductases, C-terminal domain"/>
    <property type="match status" value="1"/>
</dbReference>
<dbReference type="Gene3D" id="3.90.660.10">
    <property type="match status" value="1"/>
</dbReference>
<evidence type="ECO:0000256" key="3">
    <source>
        <dbReference type="ARBA" id="ARBA00023002"/>
    </source>
</evidence>
<feature type="binding site" evidence="5">
    <location>
        <position position="261"/>
    </location>
    <ligand>
        <name>FAD</name>
        <dbReference type="ChEBI" id="CHEBI:57692"/>
    </ligand>
</feature>
<evidence type="ECO:0000259" key="8">
    <source>
        <dbReference type="Pfam" id="PF01593"/>
    </source>
</evidence>
<dbReference type="InterPro" id="IPR036188">
    <property type="entry name" value="FAD/NAD-bd_sf"/>
</dbReference>
<evidence type="ECO:0000256" key="4">
    <source>
        <dbReference type="ARBA" id="ARBA00048448"/>
    </source>
</evidence>
<dbReference type="InterPro" id="IPR002937">
    <property type="entry name" value="Amino_oxidase"/>
</dbReference>
<feature type="domain" description="Amine oxidase" evidence="8">
    <location>
        <begin position="28"/>
        <end position="473"/>
    </location>
</feature>
<dbReference type="Gene3D" id="3.50.50.60">
    <property type="entry name" value="FAD/NAD(P)-binding domain"/>
    <property type="match status" value="1"/>
</dbReference>
<feature type="binding site" evidence="5">
    <location>
        <begin position="48"/>
        <end position="49"/>
    </location>
    <ligand>
        <name>FAD</name>
        <dbReference type="ChEBI" id="CHEBI:57692"/>
    </ligand>
</feature>
<keyword evidence="7" id="KW-0732">Signal</keyword>
<evidence type="ECO:0000256" key="5">
    <source>
        <dbReference type="PIRSR" id="PIRSR601613-1"/>
    </source>
</evidence>
<evidence type="ECO:0000256" key="1">
    <source>
        <dbReference type="ARBA" id="ARBA00001974"/>
    </source>
</evidence>
<dbReference type="PRINTS" id="PR00757">
    <property type="entry name" value="AMINEOXDASEF"/>
</dbReference>
<dbReference type="EMBL" id="CP119879">
    <property type="protein sequence ID" value="WFD35074.1"/>
    <property type="molecule type" value="Genomic_DNA"/>
</dbReference>
<dbReference type="AlphaFoldDB" id="A0AAF0EV40"/>
<keyword evidence="10" id="KW-1185">Reference proteome</keyword>
<comment type="catalytic activity">
    <reaction evidence="4">
        <text>a secondary aliphatic amine + O2 + H2O = a primary amine + an aldehyde + H2O2</text>
        <dbReference type="Rhea" id="RHEA:26414"/>
        <dbReference type="ChEBI" id="CHEBI:15377"/>
        <dbReference type="ChEBI" id="CHEBI:15379"/>
        <dbReference type="ChEBI" id="CHEBI:16240"/>
        <dbReference type="ChEBI" id="CHEBI:17478"/>
        <dbReference type="ChEBI" id="CHEBI:58855"/>
        <dbReference type="ChEBI" id="CHEBI:65296"/>
        <dbReference type="EC" id="1.4.3.4"/>
    </reaction>
</comment>